<dbReference type="EMBL" id="CP076662">
    <property type="protein sequence ID" value="QWU88318.1"/>
    <property type="molecule type" value="Genomic_DNA"/>
</dbReference>
<accession>A0ABX8IAJ2</accession>
<sequence>MAILIGYLNKDKYSGFRFGSGEIEYVLGVSVTDDNDLEKGKVEEPSEKTLSDETVSAESEFEKAYESRLFPDYDNVVEEFIRMVHQTLGIRDEKKKKGSDGRRRQNQKNKHAANRATN</sequence>
<feature type="region of interest" description="Disordered" evidence="1">
    <location>
        <begin position="91"/>
        <end position="118"/>
    </location>
</feature>
<organism evidence="2 3">
    <name type="scientific">Candidozyma haemuli</name>
    <dbReference type="NCBI Taxonomy" id="45357"/>
    <lineage>
        <taxon>Eukaryota</taxon>
        <taxon>Fungi</taxon>
        <taxon>Dikarya</taxon>
        <taxon>Ascomycota</taxon>
        <taxon>Saccharomycotina</taxon>
        <taxon>Pichiomycetes</taxon>
        <taxon>Metschnikowiaceae</taxon>
        <taxon>Candidozyma</taxon>
    </lineage>
</organism>
<keyword evidence="3" id="KW-1185">Reference proteome</keyword>
<reference evidence="2 3" key="1">
    <citation type="submission" date="2021-06" db="EMBL/GenBank/DDBJ databases">
        <title>Candida outbreak in Lebanon.</title>
        <authorList>
            <person name="Finianos M."/>
        </authorList>
    </citation>
    <scope>NUCLEOTIDE SEQUENCE [LARGE SCALE GENOMIC DNA]</scope>
    <source>
        <strain evidence="2">CA3LBN</strain>
    </source>
</reference>
<evidence type="ECO:0000313" key="2">
    <source>
        <dbReference type="EMBL" id="QWU88318.1"/>
    </source>
</evidence>
<feature type="compositionally biased region" description="Basic and acidic residues" evidence="1">
    <location>
        <begin position="91"/>
        <end position="103"/>
    </location>
</feature>
<name>A0ABX8IAJ2_9ASCO</name>
<evidence type="ECO:0000313" key="3">
    <source>
        <dbReference type="Proteomes" id="UP000825434"/>
    </source>
</evidence>
<protein>
    <submittedName>
        <fullName evidence="2">Uncharacterized protein</fullName>
    </submittedName>
</protein>
<proteinExistence type="predicted"/>
<feature type="compositionally biased region" description="Basic residues" evidence="1">
    <location>
        <begin position="104"/>
        <end position="118"/>
    </location>
</feature>
<evidence type="ECO:0000256" key="1">
    <source>
        <dbReference type="SAM" id="MobiDB-lite"/>
    </source>
</evidence>
<dbReference type="Proteomes" id="UP000825434">
    <property type="component" value="Chromosome 2"/>
</dbReference>
<gene>
    <name evidence="2" type="ORF">CA3LBN_002583</name>
</gene>